<name>A0A2N3Y129_SACSN</name>
<comment type="caution">
    <text evidence="1">The sequence shown here is derived from an EMBL/GenBank/DDBJ whole genome shotgun (WGS) entry which is preliminary data.</text>
</comment>
<protein>
    <recommendedName>
        <fullName evidence="3">SH3 domain-containing protein</fullName>
    </recommendedName>
</protein>
<evidence type="ECO:0000313" key="1">
    <source>
        <dbReference type="EMBL" id="PKW16619.1"/>
    </source>
</evidence>
<sequence length="141" mass="14616">MPRNTSADRRRRLITMTGMAILATAALGASVSGVMPATLVTSAEAAPVTASAAVVGNVHAGAPYRVTAWTFATVRNQPRSAGGRVDKVTANHGYDAYCWIHGENINGNTIWVRQLGDARVQGYVPAAYLTGGVTGGVGTKC</sequence>
<organism evidence="1 2">
    <name type="scientific">Saccharopolyspora spinosa</name>
    <dbReference type="NCBI Taxonomy" id="60894"/>
    <lineage>
        <taxon>Bacteria</taxon>
        <taxon>Bacillati</taxon>
        <taxon>Actinomycetota</taxon>
        <taxon>Actinomycetes</taxon>
        <taxon>Pseudonocardiales</taxon>
        <taxon>Pseudonocardiaceae</taxon>
        <taxon>Saccharopolyspora</taxon>
    </lineage>
</organism>
<evidence type="ECO:0000313" key="2">
    <source>
        <dbReference type="Proteomes" id="UP000233786"/>
    </source>
</evidence>
<gene>
    <name evidence="1" type="ORF">A8926_4468</name>
</gene>
<proteinExistence type="predicted"/>
<accession>A0A2N3Y129</accession>
<dbReference type="AlphaFoldDB" id="A0A2N3Y129"/>
<keyword evidence="2" id="KW-1185">Reference proteome</keyword>
<dbReference type="EMBL" id="PJNB01000001">
    <property type="protein sequence ID" value="PKW16619.1"/>
    <property type="molecule type" value="Genomic_DNA"/>
</dbReference>
<evidence type="ECO:0008006" key="3">
    <source>
        <dbReference type="Google" id="ProtNLM"/>
    </source>
</evidence>
<reference evidence="1" key="1">
    <citation type="submission" date="2017-12" db="EMBL/GenBank/DDBJ databases">
        <title>Sequencing the genomes of 1000 Actinobacteria strains.</title>
        <authorList>
            <person name="Klenk H.-P."/>
        </authorList>
    </citation>
    <scope>NUCLEOTIDE SEQUENCE [LARGE SCALE GENOMIC DNA]</scope>
    <source>
        <strain evidence="1">DSM 44228</strain>
    </source>
</reference>
<dbReference type="PROSITE" id="PS51318">
    <property type="entry name" value="TAT"/>
    <property type="match status" value="1"/>
</dbReference>
<dbReference type="OrthoDB" id="3700951at2"/>
<dbReference type="Proteomes" id="UP000233786">
    <property type="component" value="Unassembled WGS sequence"/>
</dbReference>
<dbReference type="RefSeq" id="WP_143539601.1">
    <property type="nucleotide sequence ID" value="NZ_CP061007.1"/>
</dbReference>
<dbReference type="InterPro" id="IPR006311">
    <property type="entry name" value="TAT_signal"/>
</dbReference>